<protein>
    <recommendedName>
        <fullName evidence="3">Protein kinase domain-containing protein</fullName>
    </recommendedName>
</protein>
<dbReference type="SUPFAM" id="SSF56112">
    <property type="entry name" value="Protein kinase-like (PK-like)"/>
    <property type="match status" value="1"/>
</dbReference>
<sequence>MNPPKTSSQQYLLYYHKSKMIDLKEIPYPYPHLDNKHPHTKITLADSIQNPQMYLPIYQRFFELNDHNYQSISLNHQYHIKNLQEVTSLTHSSSCSPIQPANVFIKYSPLLDPIKYMVGKYNLDDPATKNLPTIHSTESDTHPKILSDSNASYIDGFFYYLSSVLRNQHNFVHGIDFYGSYLGIQDNFKVNIEEDLEYLSKSPFFIQNIGKLMILENYDQENSPFSHTGSRGYHPTVSIDQGDLGEHIDLGIIDIDLGASVPESLITDSGIGLVSGLKSLQLLTQKVTYGHRMSLDATIPDILSSNSEGGLRSPEEFEKEMEVDVTPLLETDNDAENLPLDTNNDSDDDSDDSKSEHSSEEDESTYARREGESDKENQEDDEDDEDDWETEDEDDDENEHDSPEAVAYIHDFPVQMIFLEKCHGTMDELFMNHMSEEETRSALFQIIMILLVYQKLFKFTHNDLHTNNIMYVKTDLAFLKYKYRNHTYCVPTYGRIFKIIDYGRSIYKYSKLCFCSDSFAPGGDASTQYNCEPFMKSSKPRLNPNMSFDLCRLGCSIFDFLFDDNDLDTVVDNDLKRTIKRWCTDDDGKNVLYKRNGSERYPGFKLYKMIARTVHQHTPESQLTDPWFNIFDENDTRHTEYISNSEDDNRSPEELGKGHNISHIMDIDSYPEYA</sequence>
<feature type="compositionally biased region" description="Basic and acidic residues" evidence="1">
    <location>
        <begin position="365"/>
        <end position="376"/>
    </location>
</feature>
<organism evidence="2">
    <name type="scientific">viral metagenome</name>
    <dbReference type="NCBI Taxonomy" id="1070528"/>
    <lineage>
        <taxon>unclassified sequences</taxon>
        <taxon>metagenomes</taxon>
        <taxon>organismal metagenomes</taxon>
    </lineage>
</organism>
<evidence type="ECO:0000256" key="1">
    <source>
        <dbReference type="SAM" id="MobiDB-lite"/>
    </source>
</evidence>
<dbReference type="AlphaFoldDB" id="A0A6C0IG73"/>
<feature type="compositionally biased region" description="Acidic residues" evidence="1">
    <location>
        <begin position="377"/>
        <end position="399"/>
    </location>
</feature>
<dbReference type="EMBL" id="MN740154">
    <property type="protein sequence ID" value="QHT90503.1"/>
    <property type="molecule type" value="Genomic_DNA"/>
</dbReference>
<dbReference type="GO" id="GO:0035556">
    <property type="term" value="P:intracellular signal transduction"/>
    <property type="evidence" value="ECO:0007669"/>
    <property type="project" value="TreeGrafter"/>
</dbReference>
<evidence type="ECO:0000313" key="2">
    <source>
        <dbReference type="EMBL" id="QHT90503.1"/>
    </source>
</evidence>
<accession>A0A6C0IG73</accession>
<evidence type="ECO:0008006" key="3">
    <source>
        <dbReference type="Google" id="ProtNLM"/>
    </source>
</evidence>
<dbReference type="Gene3D" id="1.10.510.10">
    <property type="entry name" value="Transferase(Phosphotransferase) domain 1"/>
    <property type="match status" value="1"/>
</dbReference>
<dbReference type="PANTHER" id="PTHR24419">
    <property type="entry name" value="INTERLEUKIN-1 RECEPTOR-ASSOCIATED KINASE"/>
    <property type="match status" value="1"/>
</dbReference>
<dbReference type="PANTHER" id="PTHR24419:SF18">
    <property type="entry name" value="SERINE_THREONINE-PROTEIN KINASE HASPIN"/>
    <property type="match status" value="1"/>
</dbReference>
<dbReference type="GO" id="GO:0005737">
    <property type="term" value="C:cytoplasm"/>
    <property type="evidence" value="ECO:0007669"/>
    <property type="project" value="TreeGrafter"/>
</dbReference>
<dbReference type="GO" id="GO:0000278">
    <property type="term" value="P:mitotic cell cycle"/>
    <property type="evidence" value="ECO:0007669"/>
    <property type="project" value="TreeGrafter"/>
</dbReference>
<dbReference type="InterPro" id="IPR011009">
    <property type="entry name" value="Kinase-like_dom_sf"/>
</dbReference>
<proteinExistence type="predicted"/>
<dbReference type="GO" id="GO:0005634">
    <property type="term" value="C:nucleus"/>
    <property type="evidence" value="ECO:0007669"/>
    <property type="project" value="TreeGrafter"/>
</dbReference>
<feature type="region of interest" description="Disordered" evidence="1">
    <location>
        <begin position="301"/>
        <end position="401"/>
    </location>
</feature>
<feature type="compositionally biased region" description="Basic and acidic residues" evidence="1">
    <location>
        <begin position="313"/>
        <end position="322"/>
    </location>
</feature>
<reference evidence="2" key="1">
    <citation type="journal article" date="2020" name="Nature">
        <title>Giant virus diversity and host interactions through global metagenomics.</title>
        <authorList>
            <person name="Schulz F."/>
            <person name="Roux S."/>
            <person name="Paez-Espino D."/>
            <person name="Jungbluth S."/>
            <person name="Walsh D.A."/>
            <person name="Denef V.J."/>
            <person name="McMahon K.D."/>
            <person name="Konstantinidis K.T."/>
            <person name="Eloe-Fadrosh E.A."/>
            <person name="Kyrpides N.C."/>
            <person name="Woyke T."/>
        </authorList>
    </citation>
    <scope>NUCLEOTIDE SEQUENCE</scope>
    <source>
        <strain evidence="2">GVMAG-M-3300023184-68</strain>
    </source>
</reference>
<dbReference type="GO" id="GO:0072354">
    <property type="term" value="F:histone H3T3 kinase activity"/>
    <property type="evidence" value="ECO:0007669"/>
    <property type="project" value="TreeGrafter"/>
</dbReference>
<name>A0A6C0IG73_9ZZZZ</name>